<feature type="region of interest" description="Disordered" evidence="1">
    <location>
        <begin position="67"/>
        <end position="90"/>
    </location>
</feature>
<feature type="chain" id="PRO_5019419387" evidence="2">
    <location>
        <begin position="28"/>
        <end position="90"/>
    </location>
</feature>
<reference evidence="3 4" key="1">
    <citation type="submission" date="2019-01" db="EMBL/GenBank/DDBJ databases">
        <title>Sequencing the genomes of 1000 actinobacteria strains.</title>
        <authorList>
            <person name="Klenk H.-P."/>
        </authorList>
    </citation>
    <scope>NUCLEOTIDE SEQUENCE [LARGE SCALE GENOMIC DNA]</scope>
    <source>
        <strain evidence="3 4">DSM 43925</strain>
    </source>
</reference>
<evidence type="ECO:0000256" key="2">
    <source>
        <dbReference type="SAM" id="SignalP"/>
    </source>
</evidence>
<comment type="caution">
    <text evidence="3">The sequence shown here is derived from an EMBL/GenBank/DDBJ whole genome shotgun (WGS) entry which is preliminary data.</text>
</comment>
<organism evidence="3 4">
    <name type="scientific">Nonomuraea polychroma</name>
    <dbReference type="NCBI Taxonomy" id="46176"/>
    <lineage>
        <taxon>Bacteria</taxon>
        <taxon>Bacillati</taxon>
        <taxon>Actinomycetota</taxon>
        <taxon>Actinomycetes</taxon>
        <taxon>Streptosporangiales</taxon>
        <taxon>Streptosporangiaceae</taxon>
        <taxon>Nonomuraea</taxon>
    </lineage>
</organism>
<evidence type="ECO:0000313" key="3">
    <source>
        <dbReference type="EMBL" id="RVX38690.1"/>
    </source>
</evidence>
<keyword evidence="4" id="KW-1185">Reference proteome</keyword>
<dbReference type="EMBL" id="SAUN01000001">
    <property type="protein sequence ID" value="RVX38690.1"/>
    <property type="molecule type" value="Genomic_DNA"/>
</dbReference>
<protein>
    <submittedName>
        <fullName evidence="3">Uncharacterized protein</fullName>
    </submittedName>
</protein>
<gene>
    <name evidence="3" type="ORF">EDD27_1012</name>
</gene>
<feature type="signal peptide" evidence="2">
    <location>
        <begin position="1"/>
        <end position="27"/>
    </location>
</feature>
<dbReference type="AlphaFoldDB" id="A0A438LYU4"/>
<evidence type="ECO:0000256" key="1">
    <source>
        <dbReference type="SAM" id="MobiDB-lite"/>
    </source>
</evidence>
<dbReference type="Proteomes" id="UP000284824">
    <property type="component" value="Unassembled WGS sequence"/>
</dbReference>
<accession>A0A438LYU4</accession>
<proteinExistence type="predicted"/>
<sequence>MPTATPLRLCAALLLSLCLLSASPARAAEQSWRISGLPGGPTAELALDPEAGTLTLAADRGATRVMAVRPPGRPCGAGPAQRRARPDHEV</sequence>
<evidence type="ECO:0000313" key="4">
    <source>
        <dbReference type="Proteomes" id="UP000284824"/>
    </source>
</evidence>
<keyword evidence="2" id="KW-0732">Signal</keyword>
<name>A0A438LYU4_9ACTN</name>